<evidence type="ECO:0000313" key="12">
    <source>
        <dbReference type="EMBL" id="TKA53794.1"/>
    </source>
</evidence>
<dbReference type="InterPro" id="IPR051334">
    <property type="entry name" value="SRPK"/>
</dbReference>
<evidence type="ECO:0000256" key="3">
    <source>
        <dbReference type="ARBA" id="ARBA00022679"/>
    </source>
</evidence>
<evidence type="ECO:0000256" key="6">
    <source>
        <dbReference type="ARBA" id="ARBA00022840"/>
    </source>
</evidence>
<sequence>MRFAFDSNWLGGECLTIHLRVLLQDITSTALNHSFIIEVVSWPIAGLQQYILQLELVCSPNDNYQYDDNDLLTGGTAGEWHERYRRGGYHPVHLGDVFHGRYRVFRKLGFGSFATVWLAKDEQLNRYVALKIPTADEERPGYEGDILESLKTTSDHSGQLHVQLLLDRFDILGPNGRHKALVLEPMSQSMRDHLMTVQRYEDEAAREAEPRQTFVQHVCKQLLLGLDYIHSRGIVHRDVHPANVLFAPQSDLDRLSQTEIQSDLWTYPDADRNYLVRKDRQPLDDSDPKYIAQSRPLRDGLHMTGPPPPFRVILSDFGAAATLDKIDDGHHAYPAQYRPPEVVFKLPLSQKSDIWALGCTIYQLLTKCHLFEVSQWGSPQEQDNEHIQGLVEVLGPLPADLFALWTDRAAHVDEEGNLLPKVIEEGISEPLNESLQTEKPKGISDQDLALFEEFLRCMLRFHPMQRLSAAELLKHPWLAACEEVEPDRLSDSSVPSTPHLGVTQEIDADGS</sequence>
<evidence type="ECO:0000259" key="11">
    <source>
        <dbReference type="PROSITE" id="PS50011"/>
    </source>
</evidence>
<evidence type="ECO:0000256" key="10">
    <source>
        <dbReference type="SAM" id="MobiDB-lite"/>
    </source>
</evidence>
<dbReference type="InterPro" id="IPR000719">
    <property type="entry name" value="Prot_kinase_dom"/>
</dbReference>
<dbReference type="PROSITE" id="PS00107">
    <property type="entry name" value="PROTEIN_KINASE_ATP"/>
    <property type="match status" value="1"/>
</dbReference>
<keyword evidence="13" id="KW-1185">Reference proteome</keyword>
<dbReference type="Proteomes" id="UP000308768">
    <property type="component" value="Unassembled WGS sequence"/>
</dbReference>
<evidence type="ECO:0000256" key="4">
    <source>
        <dbReference type="ARBA" id="ARBA00022741"/>
    </source>
</evidence>
<dbReference type="InterPro" id="IPR017441">
    <property type="entry name" value="Protein_kinase_ATP_BS"/>
</dbReference>
<dbReference type="SMART" id="SM00220">
    <property type="entry name" value="S_TKc"/>
    <property type="match status" value="1"/>
</dbReference>
<evidence type="ECO:0000256" key="9">
    <source>
        <dbReference type="PROSITE-ProRule" id="PRU10141"/>
    </source>
</evidence>
<evidence type="ECO:0000256" key="8">
    <source>
        <dbReference type="ARBA" id="ARBA00048679"/>
    </source>
</evidence>
<accession>A0A4U0VW18</accession>
<reference evidence="12 13" key="1">
    <citation type="submission" date="2017-03" db="EMBL/GenBank/DDBJ databases">
        <title>Genomes of endolithic fungi from Antarctica.</title>
        <authorList>
            <person name="Coleine C."/>
            <person name="Masonjones S."/>
            <person name="Stajich J.E."/>
        </authorList>
    </citation>
    <scope>NUCLEOTIDE SEQUENCE [LARGE SCALE GENOMIC DNA]</scope>
    <source>
        <strain evidence="12 13">CCFEE 5187</strain>
    </source>
</reference>
<dbReference type="PANTHER" id="PTHR47634:SF9">
    <property type="entry name" value="PROTEIN KINASE DOMAIN-CONTAINING PROTEIN-RELATED"/>
    <property type="match status" value="1"/>
</dbReference>
<evidence type="ECO:0000256" key="7">
    <source>
        <dbReference type="ARBA" id="ARBA00047899"/>
    </source>
</evidence>
<evidence type="ECO:0000256" key="1">
    <source>
        <dbReference type="ARBA" id="ARBA00012513"/>
    </source>
</evidence>
<dbReference type="InterPro" id="IPR011009">
    <property type="entry name" value="Kinase-like_dom_sf"/>
</dbReference>
<dbReference type="EC" id="2.7.11.1" evidence="1"/>
<keyword evidence="3" id="KW-0808">Transferase</keyword>
<dbReference type="GO" id="GO:0050684">
    <property type="term" value="P:regulation of mRNA processing"/>
    <property type="evidence" value="ECO:0007669"/>
    <property type="project" value="TreeGrafter"/>
</dbReference>
<dbReference type="Pfam" id="PF00069">
    <property type="entry name" value="Pkinase"/>
    <property type="match status" value="2"/>
</dbReference>
<comment type="catalytic activity">
    <reaction evidence="8">
        <text>L-seryl-[protein] + ATP = O-phospho-L-seryl-[protein] + ADP + H(+)</text>
        <dbReference type="Rhea" id="RHEA:17989"/>
        <dbReference type="Rhea" id="RHEA-COMP:9863"/>
        <dbReference type="Rhea" id="RHEA-COMP:11604"/>
        <dbReference type="ChEBI" id="CHEBI:15378"/>
        <dbReference type="ChEBI" id="CHEBI:29999"/>
        <dbReference type="ChEBI" id="CHEBI:30616"/>
        <dbReference type="ChEBI" id="CHEBI:83421"/>
        <dbReference type="ChEBI" id="CHEBI:456216"/>
        <dbReference type="EC" id="2.7.11.1"/>
    </reaction>
</comment>
<dbReference type="GO" id="GO:0004674">
    <property type="term" value="F:protein serine/threonine kinase activity"/>
    <property type="evidence" value="ECO:0007669"/>
    <property type="project" value="UniProtKB-KW"/>
</dbReference>
<evidence type="ECO:0000313" key="13">
    <source>
        <dbReference type="Proteomes" id="UP000308768"/>
    </source>
</evidence>
<name>A0A4U0VW18_9PEZI</name>
<dbReference type="PANTHER" id="PTHR47634">
    <property type="entry name" value="PROTEIN KINASE DOMAIN-CONTAINING PROTEIN-RELATED"/>
    <property type="match status" value="1"/>
</dbReference>
<keyword evidence="5" id="KW-0418">Kinase</keyword>
<dbReference type="STRING" id="331657.A0A4U0VW18"/>
<dbReference type="EMBL" id="NAJN01002357">
    <property type="protein sequence ID" value="TKA53794.1"/>
    <property type="molecule type" value="Genomic_DNA"/>
</dbReference>
<comment type="catalytic activity">
    <reaction evidence="7">
        <text>L-threonyl-[protein] + ATP = O-phospho-L-threonyl-[protein] + ADP + H(+)</text>
        <dbReference type="Rhea" id="RHEA:46608"/>
        <dbReference type="Rhea" id="RHEA-COMP:11060"/>
        <dbReference type="Rhea" id="RHEA-COMP:11605"/>
        <dbReference type="ChEBI" id="CHEBI:15378"/>
        <dbReference type="ChEBI" id="CHEBI:30013"/>
        <dbReference type="ChEBI" id="CHEBI:30616"/>
        <dbReference type="ChEBI" id="CHEBI:61977"/>
        <dbReference type="ChEBI" id="CHEBI:456216"/>
        <dbReference type="EC" id="2.7.11.1"/>
    </reaction>
</comment>
<feature type="binding site" evidence="9">
    <location>
        <position position="131"/>
    </location>
    <ligand>
        <name>ATP</name>
        <dbReference type="ChEBI" id="CHEBI:30616"/>
    </ligand>
</feature>
<comment type="caution">
    <text evidence="12">The sequence shown here is derived from an EMBL/GenBank/DDBJ whole genome shotgun (WGS) entry which is preliminary data.</text>
</comment>
<dbReference type="Gene3D" id="1.10.510.10">
    <property type="entry name" value="Transferase(Phosphotransferase) domain 1"/>
    <property type="match status" value="1"/>
</dbReference>
<feature type="domain" description="Protein kinase" evidence="11">
    <location>
        <begin position="102"/>
        <end position="478"/>
    </location>
</feature>
<keyword evidence="6 9" id="KW-0067">ATP-binding</keyword>
<dbReference type="SUPFAM" id="SSF56112">
    <property type="entry name" value="Protein kinase-like (PK-like)"/>
    <property type="match status" value="1"/>
</dbReference>
<protein>
    <recommendedName>
        <fullName evidence="1">non-specific serine/threonine protein kinase</fullName>
        <ecNumber evidence="1">2.7.11.1</ecNumber>
    </recommendedName>
</protein>
<evidence type="ECO:0000256" key="2">
    <source>
        <dbReference type="ARBA" id="ARBA00022527"/>
    </source>
</evidence>
<evidence type="ECO:0000256" key="5">
    <source>
        <dbReference type="ARBA" id="ARBA00022777"/>
    </source>
</evidence>
<feature type="region of interest" description="Disordered" evidence="10">
    <location>
        <begin position="487"/>
        <end position="511"/>
    </location>
</feature>
<organism evidence="12 13">
    <name type="scientific">Cryomyces minteri</name>
    <dbReference type="NCBI Taxonomy" id="331657"/>
    <lineage>
        <taxon>Eukaryota</taxon>
        <taxon>Fungi</taxon>
        <taxon>Dikarya</taxon>
        <taxon>Ascomycota</taxon>
        <taxon>Pezizomycotina</taxon>
        <taxon>Dothideomycetes</taxon>
        <taxon>Dothideomycetes incertae sedis</taxon>
        <taxon>Cryomyces</taxon>
    </lineage>
</organism>
<dbReference type="Gene3D" id="3.30.200.20">
    <property type="entry name" value="Phosphorylase Kinase, domain 1"/>
    <property type="match status" value="1"/>
</dbReference>
<dbReference type="AlphaFoldDB" id="A0A4U0VW18"/>
<dbReference type="GO" id="GO:0000245">
    <property type="term" value="P:spliceosomal complex assembly"/>
    <property type="evidence" value="ECO:0007669"/>
    <property type="project" value="TreeGrafter"/>
</dbReference>
<gene>
    <name evidence="12" type="ORF">B0A49_09695</name>
</gene>
<dbReference type="PROSITE" id="PS50011">
    <property type="entry name" value="PROTEIN_KINASE_DOM"/>
    <property type="match status" value="1"/>
</dbReference>
<proteinExistence type="predicted"/>
<dbReference type="GO" id="GO:0005524">
    <property type="term" value="F:ATP binding"/>
    <property type="evidence" value="ECO:0007669"/>
    <property type="project" value="UniProtKB-UniRule"/>
</dbReference>
<dbReference type="OrthoDB" id="5979581at2759"/>
<keyword evidence="2" id="KW-0723">Serine/threonine-protein kinase</keyword>
<keyword evidence="4 9" id="KW-0547">Nucleotide-binding</keyword>